<dbReference type="GO" id="GO:0004386">
    <property type="term" value="F:helicase activity"/>
    <property type="evidence" value="ECO:0007669"/>
    <property type="project" value="UniProtKB-KW"/>
</dbReference>
<keyword evidence="1" id="KW-0067">ATP-binding</keyword>
<keyword evidence="1" id="KW-0378">Hydrolase</keyword>
<gene>
    <name evidence="1" type="ORF">ACD_4C00043G0002</name>
</gene>
<name>K2F7I6_9BACT</name>
<proteinExistence type="predicted"/>
<keyword evidence="1" id="KW-0547">Nucleotide-binding</keyword>
<feature type="non-terminal residue" evidence="1">
    <location>
        <position position="1"/>
    </location>
</feature>
<organism evidence="1">
    <name type="scientific">uncultured bacterium</name>
    <name type="common">gcode 4</name>
    <dbReference type="NCBI Taxonomy" id="1234023"/>
    <lineage>
        <taxon>Bacteria</taxon>
        <taxon>environmental samples</taxon>
    </lineage>
</organism>
<reference evidence="1" key="1">
    <citation type="journal article" date="2012" name="Science">
        <title>Fermentation, hydrogen, and sulfur metabolism in multiple uncultivated bacterial phyla.</title>
        <authorList>
            <person name="Wrighton K.C."/>
            <person name="Thomas B.C."/>
            <person name="Sharon I."/>
            <person name="Miller C.S."/>
            <person name="Castelle C.J."/>
            <person name="VerBerkmoes N.C."/>
            <person name="Wilkins M.J."/>
            <person name="Hettich R.L."/>
            <person name="Lipton M.S."/>
            <person name="Williams K.H."/>
            <person name="Long P.E."/>
            <person name="Banfield J.F."/>
        </authorList>
    </citation>
    <scope>NUCLEOTIDE SEQUENCE [LARGE SCALE GENOMIC DNA]</scope>
</reference>
<comment type="caution">
    <text evidence="1">The sequence shown here is derived from an EMBL/GenBank/DDBJ whole genome shotgun (WGS) entry which is preliminary data.</text>
</comment>
<accession>K2F7I6</accession>
<dbReference type="EMBL" id="AMFJ01000559">
    <property type="protein sequence ID" value="EKE27101.1"/>
    <property type="molecule type" value="Genomic_DNA"/>
</dbReference>
<dbReference type="AlphaFoldDB" id="K2F7I6"/>
<protein>
    <submittedName>
        <fullName evidence="1">Helicase-associated protein</fullName>
    </submittedName>
</protein>
<evidence type="ECO:0000313" key="1">
    <source>
        <dbReference type="EMBL" id="EKE27101.1"/>
    </source>
</evidence>
<dbReference type="Gene3D" id="1.20.120.1080">
    <property type="match status" value="1"/>
</dbReference>
<keyword evidence="1" id="KW-0347">Helicase</keyword>
<sequence length="776" mass="93586">DRWVPELHIEPVSKADSNQRAWRTWRVDDWEYVRTCDVDYDAIPDFPKGEIENITLEKNILIALSIWFNPLKNIKAWRNPFVHKPDMILLKMTYDNLYKIWAINKNHEVTILWNEMLNLPLEPNVWRMLIESLTRKCSWDMIDICAIINHKWFLSRWQDWKYLVKWTYKQDSDLIAQKELLNILTRREPLDQELLWKLKSKNYWLSHQELNLFQEFAHHWQEKMLFEVVDFSSMWIKQKRIYEILSTINSLTERLKESGKLIEYNVDEVKRLESVWKLAKNQSKYENIIISILSWMLNNIFVYNKKSKKLFNEKKWGFDATDTSSIPLSEKAYYCWSPFILKWSKEDENGEDESVKKENDMYLLSFITKISDEMLLKIGKNLITSNMSNVEVVNKVIWKTKRWKDKFEQTLFVNLQRELWWVTLPDFKKEIQMLGPKDFREEEFIAVILIEKNRHFKEYIAKYDRNLFDIDRFRYLVSLFTWNLKHRVHLGNLEQTIAWFAEDKVIYDNFFKSTIPKVADFIENPFKKDYKQPKAKPNTTDKKATKIKKKIKTSQPSKNTAWKINIIDYLRTKYRKDKILQFLEKWVVIEKGIKLDKDSFVDPKITDVKIDFKELKIITAVQKAEENKWDVLSYDEAQEIRFAFESKVKPKKEKETKPKKEKLLISKPDKDAEVKRVMPVTEKLPKTSLRHTWEKKSRKVRKLDTWEIKIQLQKYLSSKNILTTALVKKYIAFEAIIINWELARIWMEINPDTDTIDIDHNKFKEADSRKKALKYQ</sequence>